<evidence type="ECO:0000313" key="2">
    <source>
        <dbReference type="Proteomes" id="UP000198211"/>
    </source>
</evidence>
<comment type="caution">
    <text evidence="1">The sequence shown here is derived from an EMBL/GenBank/DDBJ whole genome shotgun (WGS) entry which is preliminary data.</text>
</comment>
<reference evidence="2" key="1">
    <citation type="submission" date="2017-03" db="EMBL/GenBank/DDBJ databases">
        <title>Phytopthora megakarya and P. palmivora, two closely related causual agents of cacao black pod achieved similar genome size and gene model numbers by different mechanisms.</title>
        <authorList>
            <person name="Ali S."/>
            <person name="Shao J."/>
            <person name="Larry D.J."/>
            <person name="Kronmiller B."/>
            <person name="Shen D."/>
            <person name="Strem M.D."/>
            <person name="Melnick R.L."/>
            <person name="Guiltinan M.J."/>
            <person name="Tyler B.M."/>
            <person name="Meinhardt L.W."/>
            <person name="Bailey B.A."/>
        </authorList>
    </citation>
    <scope>NUCLEOTIDE SEQUENCE [LARGE SCALE GENOMIC DNA]</scope>
    <source>
        <strain evidence="2">zdho120</strain>
    </source>
</reference>
<accession>A0A225WVH1</accession>
<dbReference type="InterPro" id="IPR021109">
    <property type="entry name" value="Peptidase_aspartic_dom_sf"/>
</dbReference>
<evidence type="ECO:0008006" key="3">
    <source>
        <dbReference type="Google" id="ProtNLM"/>
    </source>
</evidence>
<dbReference type="AlphaFoldDB" id="A0A225WVH1"/>
<name>A0A225WVH1_9STRA</name>
<dbReference type="Gene3D" id="2.40.70.10">
    <property type="entry name" value="Acid Proteases"/>
    <property type="match status" value="1"/>
</dbReference>
<proteinExistence type="predicted"/>
<sequence>MIQRVRISAISDLGAPLSMISLDLARKLKLKLRVAGLGGIPTHVTATAEVKITLGSRVIYIMELWVTNIGEGLNVLLGMDFMFRAGARGCARERLV</sequence>
<dbReference type="EMBL" id="NBNE01000206">
    <property type="protein sequence ID" value="OWZ21621.1"/>
    <property type="molecule type" value="Genomic_DNA"/>
</dbReference>
<protein>
    <recommendedName>
        <fullName evidence="3">Peptidase A2 domain-containing protein</fullName>
    </recommendedName>
</protein>
<evidence type="ECO:0000313" key="1">
    <source>
        <dbReference type="EMBL" id="OWZ21621.1"/>
    </source>
</evidence>
<dbReference type="OrthoDB" id="128412at2759"/>
<dbReference type="Proteomes" id="UP000198211">
    <property type="component" value="Unassembled WGS sequence"/>
</dbReference>
<organism evidence="1 2">
    <name type="scientific">Phytophthora megakarya</name>
    <dbReference type="NCBI Taxonomy" id="4795"/>
    <lineage>
        <taxon>Eukaryota</taxon>
        <taxon>Sar</taxon>
        <taxon>Stramenopiles</taxon>
        <taxon>Oomycota</taxon>
        <taxon>Peronosporomycetes</taxon>
        <taxon>Peronosporales</taxon>
        <taxon>Peronosporaceae</taxon>
        <taxon>Phytophthora</taxon>
    </lineage>
</organism>
<keyword evidence="2" id="KW-1185">Reference proteome</keyword>
<dbReference type="SUPFAM" id="SSF50630">
    <property type="entry name" value="Acid proteases"/>
    <property type="match status" value="1"/>
</dbReference>
<gene>
    <name evidence="1" type="ORF">PHMEG_0003813</name>
</gene>
<dbReference type="Pfam" id="PF13650">
    <property type="entry name" value="Asp_protease_2"/>
    <property type="match status" value="1"/>
</dbReference>